<reference evidence="3" key="1">
    <citation type="submission" date="2019-04" db="EMBL/GenBank/DDBJ databases">
        <title>Draft genome sequence of Pseudonocardiaceae bacterium SL3-2-4.</title>
        <authorList>
            <person name="Ningsih F."/>
            <person name="Yokota A."/>
            <person name="Sakai Y."/>
            <person name="Nanatani K."/>
            <person name="Yabe S."/>
            <person name="Oetari A."/>
            <person name="Sjamsuridzal W."/>
        </authorList>
    </citation>
    <scope>NUCLEOTIDE SEQUENCE [LARGE SCALE GENOMIC DNA]</scope>
    <source>
        <strain evidence="3">SL3-2-4</strain>
    </source>
</reference>
<sequence>MVRNVEVIDRIGAGLGGVDPGRWTGAASTAFRDAFGAEPPRWLRAVDIAAEGGRSLADYADVLTWGQGEAQRAIELYTQAQAASRAAAAQYEMRTEAAAAGGQTVAPFQDPGQSMAQAAQAILDNARGKVEQVGGAVATAFGFEPDGHGGFKKSLGEDREFGADHRKKNKVWDKQKKEWVEEDPGGWQKGRGGRSYQREFGDPADGLLGDKIAGTLKALGIDVPEQTWEASAGVDVAHGSLEGDFKSGPFSGKGTLEGSVLGADAKADAGVGPLGAHAAASAEAYLARGSAEGEVKLGGHAGVSGKAEGMVGAKAEAQGSAGWTGAQGSAEAFAGARAEGEASAEVAGVGAGVHGEAWAGAGAEASGQFGMGTDGKFHVGGSVGLALGVGGKVGFDMSVDPHEVVDTVHDVAGDVGHVAGDVGHGVTSAAKDVGHFLGL</sequence>
<evidence type="ECO:0000313" key="2">
    <source>
        <dbReference type="EMBL" id="GDY30632.1"/>
    </source>
</evidence>
<dbReference type="AlphaFoldDB" id="A0A4D4J6A5"/>
<dbReference type="Pfam" id="PF21725">
    <property type="entry name" value="T7SS_signal"/>
    <property type="match status" value="1"/>
</dbReference>
<comment type="caution">
    <text evidence="2">The sequence shown here is derived from an EMBL/GenBank/DDBJ whole genome shotgun (WGS) entry which is preliminary data.</text>
</comment>
<dbReference type="InterPro" id="IPR049082">
    <property type="entry name" value="T7SS_signal"/>
</dbReference>
<protein>
    <recommendedName>
        <fullName evidence="1">Putative T7SS secretion signal domain-containing protein</fullName>
    </recommendedName>
</protein>
<feature type="domain" description="Putative T7SS secretion signal" evidence="1">
    <location>
        <begin position="8"/>
        <end position="140"/>
    </location>
</feature>
<name>A0A4D4J6A5_9PSEU</name>
<evidence type="ECO:0000259" key="1">
    <source>
        <dbReference type="Pfam" id="PF21725"/>
    </source>
</evidence>
<organism evidence="2 3">
    <name type="scientific">Gandjariella thermophila</name>
    <dbReference type="NCBI Taxonomy" id="1931992"/>
    <lineage>
        <taxon>Bacteria</taxon>
        <taxon>Bacillati</taxon>
        <taxon>Actinomycetota</taxon>
        <taxon>Actinomycetes</taxon>
        <taxon>Pseudonocardiales</taxon>
        <taxon>Pseudonocardiaceae</taxon>
        <taxon>Gandjariella</taxon>
    </lineage>
</organism>
<evidence type="ECO:0000313" key="3">
    <source>
        <dbReference type="Proteomes" id="UP000298860"/>
    </source>
</evidence>
<dbReference type="Proteomes" id="UP000298860">
    <property type="component" value="Unassembled WGS sequence"/>
</dbReference>
<accession>A0A4D4J6A5</accession>
<dbReference type="EMBL" id="BJFL01000008">
    <property type="protein sequence ID" value="GDY30632.1"/>
    <property type="molecule type" value="Genomic_DNA"/>
</dbReference>
<proteinExistence type="predicted"/>
<keyword evidence="3" id="KW-1185">Reference proteome</keyword>
<gene>
    <name evidence="2" type="ORF">GTS_22650</name>
</gene>